<reference evidence="2" key="1">
    <citation type="submission" date="2016-11" db="UniProtKB">
        <authorList>
            <consortium name="WormBaseParasite"/>
        </authorList>
    </citation>
    <scope>IDENTIFICATION</scope>
</reference>
<dbReference type="AlphaFoldDB" id="A0A1I7WAN5"/>
<name>A0A1I7WAN5_HETBA</name>
<organism evidence="1 2">
    <name type="scientific">Heterorhabditis bacteriophora</name>
    <name type="common">Entomopathogenic nematode worm</name>
    <dbReference type="NCBI Taxonomy" id="37862"/>
    <lineage>
        <taxon>Eukaryota</taxon>
        <taxon>Metazoa</taxon>
        <taxon>Ecdysozoa</taxon>
        <taxon>Nematoda</taxon>
        <taxon>Chromadorea</taxon>
        <taxon>Rhabditida</taxon>
        <taxon>Rhabditina</taxon>
        <taxon>Rhabditomorpha</taxon>
        <taxon>Strongyloidea</taxon>
        <taxon>Heterorhabditidae</taxon>
        <taxon>Heterorhabditis</taxon>
    </lineage>
</organism>
<dbReference type="WBParaSite" id="Hba_01748">
    <property type="protein sequence ID" value="Hba_01748"/>
    <property type="gene ID" value="Hba_01748"/>
</dbReference>
<evidence type="ECO:0000313" key="2">
    <source>
        <dbReference type="WBParaSite" id="Hba_01748"/>
    </source>
</evidence>
<evidence type="ECO:0000313" key="1">
    <source>
        <dbReference type="Proteomes" id="UP000095283"/>
    </source>
</evidence>
<dbReference type="Proteomes" id="UP000095283">
    <property type="component" value="Unplaced"/>
</dbReference>
<keyword evidence="1" id="KW-1185">Reference proteome</keyword>
<proteinExistence type="predicted"/>
<accession>A0A1I7WAN5</accession>
<protein>
    <submittedName>
        <fullName evidence="2">Uncharacterized protein</fullName>
    </submittedName>
</protein>
<sequence>MLVESELGLLYTVVSRIKGLIVHSGAPDCTRGHNSLRTKIYLMDHHNPSVYHSVVAEQLDRGDNFLNQIKFLFLNILNCARCVKKNSNLRVQLIMKITFLRTWIKSAKKTTCEFFIITRNILSTTGYTVKQIGEVSSGRPSKLNDREKREILRTAPNRKGTTFMSLLKWDYKLIIWNLGDNHVINRSGSCTDY</sequence>